<gene>
    <name evidence="2" type="ORF">C446_14769</name>
</gene>
<evidence type="ECO:0008006" key="4">
    <source>
        <dbReference type="Google" id="ProtNLM"/>
    </source>
</evidence>
<dbReference type="AlphaFoldDB" id="M0LIX2"/>
<protein>
    <recommendedName>
        <fullName evidence="4">Polyprenyl synthetase</fullName>
    </recommendedName>
</protein>
<dbReference type="Proteomes" id="UP000011607">
    <property type="component" value="Unassembled WGS sequence"/>
</dbReference>
<comment type="caution">
    <text evidence="2">The sequence shown here is derived from an EMBL/GenBank/DDBJ whole genome shotgun (WGS) entry which is preliminary data.</text>
</comment>
<dbReference type="STRING" id="1227454.C446_14769"/>
<sequence length="372" mass="39081">MSERTPSYDATSTARSDTGLASPVAAVAFEAVPDRDRSLAATLCVVAGEIAAVTGSSPAPSPRSDPSPGRNRTPVPDCVIDAVTSLEGYARIRRDLVVTDRYDRLEESVSTERLETGTETGTEGSTNDRDAAVLASDYLHAAAYAAAGEAPVPARRSLELYRILAAGSTTLSHEFLERTACRDEHTGPVSTDAEGYETNASETGEWTAADSETAPFPMATVVGVAAELGATVVGTNETVRSSLETYGRSLAAALVARSSRSSVGVPRPIDEELLTTAVRELSGESDQPDGIFLADSNDESPSAGTATVPTDAVEVHLQRAHDAIGTLERAIASDIVADAGSDDDSGPHWGTEDRSPLVRLERATRIPFHVQR</sequence>
<organism evidence="2 3">
    <name type="scientific">Halobiforma nitratireducens JCM 10879</name>
    <dbReference type="NCBI Taxonomy" id="1227454"/>
    <lineage>
        <taxon>Archaea</taxon>
        <taxon>Methanobacteriati</taxon>
        <taxon>Methanobacteriota</taxon>
        <taxon>Stenosarchaea group</taxon>
        <taxon>Halobacteria</taxon>
        <taxon>Halobacteriales</taxon>
        <taxon>Natrialbaceae</taxon>
        <taxon>Halobiforma</taxon>
    </lineage>
</organism>
<feature type="region of interest" description="Disordered" evidence="1">
    <location>
        <begin position="284"/>
        <end position="306"/>
    </location>
</feature>
<feature type="compositionally biased region" description="Polar residues" evidence="1">
    <location>
        <begin position="1"/>
        <end position="16"/>
    </location>
</feature>
<keyword evidence="3" id="KW-1185">Reference proteome</keyword>
<feature type="region of interest" description="Disordered" evidence="1">
    <location>
        <begin position="54"/>
        <end position="76"/>
    </location>
</feature>
<evidence type="ECO:0000313" key="2">
    <source>
        <dbReference type="EMBL" id="EMA32384.1"/>
    </source>
</evidence>
<feature type="region of interest" description="Disordered" evidence="1">
    <location>
        <begin position="108"/>
        <end position="128"/>
    </location>
</feature>
<feature type="region of interest" description="Disordered" evidence="1">
    <location>
        <begin position="1"/>
        <end position="23"/>
    </location>
</feature>
<proteinExistence type="predicted"/>
<accession>M0LIX2</accession>
<evidence type="ECO:0000256" key="1">
    <source>
        <dbReference type="SAM" id="MobiDB-lite"/>
    </source>
</evidence>
<dbReference type="OrthoDB" id="202855at2157"/>
<dbReference type="eggNOG" id="arCOG01726">
    <property type="taxonomic scope" value="Archaea"/>
</dbReference>
<evidence type="ECO:0000313" key="3">
    <source>
        <dbReference type="Proteomes" id="UP000011607"/>
    </source>
</evidence>
<reference evidence="2 3" key="1">
    <citation type="journal article" date="2014" name="PLoS Genet.">
        <title>Phylogenetically driven sequencing of extremely halophilic archaea reveals strategies for static and dynamic osmo-response.</title>
        <authorList>
            <person name="Becker E.A."/>
            <person name="Seitzer P.M."/>
            <person name="Tritt A."/>
            <person name="Larsen D."/>
            <person name="Krusor M."/>
            <person name="Yao A.I."/>
            <person name="Wu D."/>
            <person name="Madern D."/>
            <person name="Eisen J.A."/>
            <person name="Darling A.E."/>
            <person name="Facciotti M.T."/>
        </authorList>
    </citation>
    <scope>NUCLEOTIDE SEQUENCE [LARGE SCALE GENOMIC DNA]</scope>
    <source>
        <strain evidence="2 3">JCM 10879</strain>
    </source>
</reference>
<dbReference type="EMBL" id="AOMA01000146">
    <property type="protein sequence ID" value="EMA32384.1"/>
    <property type="molecule type" value="Genomic_DNA"/>
</dbReference>
<dbReference type="PATRIC" id="fig|1227454.3.peg.3029"/>
<dbReference type="RefSeq" id="WP_006673850.1">
    <property type="nucleotide sequence ID" value="NZ_AOMA01000146.1"/>
</dbReference>
<name>M0LIX2_9EURY</name>